<dbReference type="PANTHER" id="PTHR33240">
    <property type="entry name" value="OS08G0508500 PROTEIN"/>
    <property type="match status" value="1"/>
</dbReference>
<dbReference type="PANTHER" id="PTHR33240:SF8">
    <property type="entry name" value="OS03G0439900 PROTEIN"/>
    <property type="match status" value="1"/>
</dbReference>
<feature type="compositionally biased region" description="Basic and acidic residues" evidence="1">
    <location>
        <begin position="75"/>
        <end position="92"/>
    </location>
</feature>
<feature type="compositionally biased region" description="Basic and acidic residues" evidence="1">
    <location>
        <begin position="1"/>
        <end position="10"/>
    </location>
</feature>
<name>A0A7J7G1W1_CAMSI</name>
<keyword evidence="3" id="KW-1185">Reference proteome</keyword>
<feature type="region of interest" description="Disordered" evidence="1">
    <location>
        <begin position="220"/>
        <end position="275"/>
    </location>
</feature>
<evidence type="ECO:0000313" key="3">
    <source>
        <dbReference type="Proteomes" id="UP000593564"/>
    </source>
</evidence>
<protein>
    <submittedName>
        <fullName evidence="2">Uncharacterized protein</fullName>
    </submittedName>
</protein>
<feature type="compositionally biased region" description="Basic and acidic residues" evidence="1">
    <location>
        <begin position="34"/>
        <end position="62"/>
    </location>
</feature>
<feature type="compositionally biased region" description="Low complexity" evidence="1">
    <location>
        <begin position="226"/>
        <end position="237"/>
    </location>
</feature>
<feature type="compositionally biased region" description="Basic and acidic residues" evidence="1">
    <location>
        <begin position="257"/>
        <end position="268"/>
    </location>
</feature>
<reference evidence="2 3" key="2">
    <citation type="submission" date="2020-07" db="EMBL/GenBank/DDBJ databases">
        <title>Genome assembly of wild tea tree DASZ reveals pedigree and selection history of tea varieties.</title>
        <authorList>
            <person name="Zhang W."/>
        </authorList>
    </citation>
    <scope>NUCLEOTIDE SEQUENCE [LARGE SCALE GENOMIC DNA]</scope>
    <source>
        <strain evidence="3">cv. G240</strain>
        <tissue evidence="2">Leaf</tissue>
    </source>
</reference>
<feature type="region of interest" description="Disordered" evidence="1">
    <location>
        <begin position="1"/>
        <end position="100"/>
    </location>
</feature>
<gene>
    <name evidence="2" type="ORF">HYC85_030638</name>
</gene>
<reference evidence="3" key="1">
    <citation type="journal article" date="2020" name="Nat. Commun.">
        <title>Genome assembly of wild tea tree DASZ reveals pedigree and selection history of tea varieties.</title>
        <authorList>
            <person name="Zhang W."/>
            <person name="Zhang Y."/>
            <person name="Qiu H."/>
            <person name="Guo Y."/>
            <person name="Wan H."/>
            <person name="Zhang X."/>
            <person name="Scossa F."/>
            <person name="Alseekh S."/>
            <person name="Zhang Q."/>
            <person name="Wang P."/>
            <person name="Xu L."/>
            <person name="Schmidt M.H."/>
            <person name="Jia X."/>
            <person name="Li D."/>
            <person name="Zhu A."/>
            <person name="Guo F."/>
            <person name="Chen W."/>
            <person name="Ni D."/>
            <person name="Usadel B."/>
            <person name="Fernie A.R."/>
            <person name="Wen W."/>
        </authorList>
    </citation>
    <scope>NUCLEOTIDE SEQUENCE [LARGE SCALE GENOMIC DNA]</scope>
    <source>
        <strain evidence="3">cv. G240</strain>
    </source>
</reference>
<evidence type="ECO:0000313" key="2">
    <source>
        <dbReference type="EMBL" id="KAF5934467.1"/>
    </source>
</evidence>
<comment type="caution">
    <text evidence="2">The sequence shown here is derived from an EMBL/GenBank/DDBJ whole genome shotgun (WGS) entry which is preliminary data.</text>
</comment>
<dbReference type="Proteomes" id="UP000593564">
    <property type="component" value="Unassembled WGS sequence"/>
</dbReference>
<dbReference type="EMBL" id="JACBKZ010000014">
    <property type="protein sequence ID" value="KAF5934467.1"/>
    <property type="molecule type" value="Genomic_DNA"/>
</dbReference>
<dbReference type="AlphaFoldDB" id="A0A7J7G1W1"/>
<evidence type="ECO:0000256" key="1">
    <source>
        <dbReference type="SAM" id="MobiDB-lite"/>
    </source>
</evidence>
<organism evidence="2 3">
    <name type="scientific">Camellia sinensis</name>
    <name type="common">Tea plant</name>
    <name type="synonym">Thea sinensis</name>
    <dbReference type="NCBI Taxonomy" id="4442"/>
    <lineage>
        <taxon>Eukaryota</taxon>
        <taxon>Viridiplantae</taxon>
        <taxon>Streptophyta</taxon>
        <taxon>Embryophyta</taxon>
        <taxon>Tracheophyta</taxon>
        <taxon>Spermatophyta</taxon>
        <taxon>Magnoliopsida</taxon>
        <taxon>eudicotyledons</taxon>
        <taxon>Gunneridae</taxon>
        <taxon>Pentapetalae</taxon>
        <taxon>asterids</taxon>
        <taxon>Ericales</taxon>
        <taxon>Theaceae</taxon>
        <taxon>Camellia</taxon>
    </lineage>
</organism>
<proteinExistence type="predicted"/>
<accession>A0A7J7G1W1</accession>
<sequence>MANDGQKDQTGDNALAENRRSINLDVEGDNSNTETRDQSHGIPAEERRPFQKGCKDRGHERSQGNNTQGRGGHAWNKDVGTRKEKRLADARPKNQTQVGAKSVSCRSKSFVAIIPEIKTEFIVIDTPSPCNIILGRPWLHTMGAVPSTLHQLLRFPTEHGIEEVRGDQLQAENCSMAAMKSTCSIREPEKVEIENEDIEVLNDVGKEPTERSEEALKILKTVGKTSQQPSRPRAQPRSPEEFDQGSSRRLAPRSLKAKIESKKLENDTGNRNMNVTGNRELTRECEWNSCKALGVYELMEPEPQLGVRCHLFCQCSPAGY</sequence>